<dbReference type="RefSeq" id="WP_097114617.1">
    <property type="nucleotide sequence ID" value="NZ_CP083931.1"/>
</dbReference>
<gene>
    <name evidence="1" type="ORF">SAMN02746062_01594</name>
</gene>
<evidence type="ECO:0000313" key="2">
    <source>
        <dbReference type="Proteomes" id="UP000219669"/>
    </source>
</evidence>
<evidence type="ECO:0000313" key="1">
    <source>
        <dbReference type="EMBL" id="SOD69267.1"/>
    </source>
</evidence>
<sequence>MGEYTVIVLSNKRKAAHQNSNGICILCNKPILSHEKWSVEHFIPRAIYKWIPKPEIEWQVESDANLFAVHMDCNLNKNAEIPTVRTINALRVAPSVKEKLLLVYWAIYDDIEAYRSMKQSVWAKQNGACAFCEKAIRLTKATLRRIDNRFERSRENAMCLCFHCSLRAARPAHKQKMVNRKRLLSK</sequence>
<evidence type="ECO:0008006" key="3">
    <source>
        <dbReference type="Google" id="ProtNLM"/>
    </source>
</evidence>
<dbReference type="OrthoDB" id="8613367at2"/>
<reference evidence="1 2" key="1">
    <citation type="submission" date="2017-09" db="EMBL/GenBank/DDBJ databases">
        <authorList>
            <person name="Ehlers B."/>
            <person name="Leendertz F.H."/>
        </authorList>
    </citation>
    <scope>NUCLEOTIDE SEQUENCE [LARGE SCALE GENOMIC DNA]</scope>
    <source>
        <strain evidence="1 2">DSM 16848</strain>
    </source>
</reference>
<dbReference type="EMBL" id="OCNF01000014">
    <property type="protein sequence ID" value="SOD69267.1"/>
    <property type="molecule type" value="Genomic_DNA"/>
</dbReference>
<dbReference type="AlphaFoldDB" id="A0A286EED5"/>
<dbReference type="Proteomes" id="UP000219669">
    <property type="component" value="Unassembled WGS sequence"/>
</dbReference>
<organism evidence="1 2">
    <name type="scientific">Alysiella filiformis DSM 16848</name>
    <dbReference type="NCBI Taxonomy" id="1120981"/>
    <lineage>
        <taxon>Bacteria</taxon>
        <taxon>Pseudomonadati</taxon>
        <taxon>Pseudomonadota</taxon>
        <taxon>Betaproteobacteria</taxon>
        <taxon>Neisseriales</taxon>
        <taxon>Neisseriaceae</taxon>
        <taxon>Alysiella</taxon>
    </lineage>
</organism>
<name>A0A286EED5_9NEIS</name>
<keyword evidence="2" id="KW-1185">Reference proteome</keyword>
<proteinExistence type="predicted"/>
<accession>A0A286EED5</accession>
<protein>
    <recommendedName>
        <fullName evidence="3">HNH endonuclease</fullName>
    </recommendedName>
</protein>
<dbReference type="Gene3D" id="1.10.30.50">
    <property type="match status" value="1"/>
</dbReference>